<dbReference type="InterPro" id="IPR010920">
    <property type="entry name" value="LSM_dom_sf"/>
</dbReference>
<evidence type="ECO:0000256" key="4">
    <source>
        <dbReference type="ARBA" id="ARBA00022692"/>
    </source>
</evidence>
<proteinExistence type="inferred from homology"/>
<keyword evidence="12" id="KW-1185">Reference proteome</keyword>
<evidence type="ECO:0000259" key="9">
    <source>
        <dbReference type="Pfam" id="PF21082"/>
    </source>
</evidence>
<keyword evidence="7" id="KW-0406">Ion transport</keyword>
<comment type="subunit">
    <text evidence="7">Homoheptamer.</text>
</comment>
<keyword evidence="7" id="KW-0407">Ion channel</keyword>
<keyword evidence="7" id="KW-0997">Cell inner membrane</keyword>
<keyword evidence="5 7" id="KW-1133">Transmembrane helix</keyword>
<evidence type="ECO:0000256" key="7">
    <source>
        <dbReference type="RuleBase" id="RU369025"/>
    </source>
</evidence>
<accession>A0A3L8PU73</accession>
<comment type="function">
    <text evidence="7">Mechanosensitive channel that participates in the regulation of osmotic pressure changes within the cell, opening in response to stretch forces in the membrane lipid bilayer, without the need for other proteins. Contributes to normal resistance to hypoosmotic shock. Forms an ion channel of 1.0 nanosiemens conductance with a slight preference for anions.</text>
</comment>
<dbReference type="OrthoDB" id="9809206at2"/>
<dbReference type="Pfam" id="PF21088">
    <property type="entry name" value="MS_channel_1st"/>
    <property type="match status" value="1"/>
</dbReference>
<comment type="similarity">
    <text evidence="2 7">Belongs to the MscS (TC 1.A.23) family.</text>
</comment>
<sequence>NKRNIDAAIGNFLADVAFAVIVILSFITALSNLGVQTSTFLTVIGASGLAIALALKNSLANLASGVLISVLRPFRAGHYIETAGQAGTIKKIELFYTVINTPDNKVVLIPNSQIWNSPIVNYSQQQTRRVDLVFGIGYESDLLQAKQILARIITEDSRILKEPECNIAVSDLADSSVNFMVRPWVNSSDYWAVRADLLETVKLEFDKAGISIPYPQMDVHYTKTSS</sequence>
<feature type="transmembrane region" description="Helical" evidence="7">
    <location>
        <begin position="12"/>
        <end position="31"/>
    </location>
</feature>
<feature type="domain" description="Mechanosensitive ion channel MscS C-terminal" evidence="9">
    <location>
        <begin position="130"/>
        <end position="212"/>
    </location>
</feature>
<dbReference type="InterPro" id="IPR011014">
    <property type="entry name" value="MscS_channel_TM-2"/>
</dbReference>
<dbReference type="Gene3D" id="1.10.287.1260">
    <property type="match status" value="1"/>
</dbReference>
<feature type="domain" description="Mechanosensitive ion channel MscS" evidence="8">
    <location>
        <begin position="57"/>
        <end position="123"/>
    </location>
</feature>
<dbReference type="InterPro" id="IPR011066">
    <property type="entry name" value="MscS_channel_C_sf"/>
</dbReference>
<reference evidence="11 12" key="1">
    <citation type="submission" date="2018-09" db="EMBL/GenBank/DDBJ databases">
        <title>Phylogeny of the Shewanellaceae, and recommendation for two new genera, Pseudoshewanella and Parashewanella.</title>
        <authorList>
            <person name="Wang G."/>
        </authorList>
    </citation>
    <scope>NUCLEOTIDE SEQUENCE [LARGE SCALE GENOMIC DNA]</scope>
    <source>
        <strain evidence="11 12">C51</strain>
    </source>
</reference>
<dbReference type="InterPro" id="IPR049142">
    <property type="entry name" value="MS_channel_1st"/>
</dbReference>
<dbReference type="GO" id="GO:0005886">
    <property type="term" value="C:plasma membrane"/>
    <property type="evidence" value="ECO:0007669"/>
    <property type="project" value="UniProtKB-SubCell"/>
</dbReference>
<evidence type="ECO:0000256" key="2">
    <source>
        <dbReference type="ARBA" id="ARBA00008017"/>
    </source>
</evidence>
<organism evidence="11 12">
    <name type="scientific">Parashewanella curva</name>
    <dbReference type="NCBI Taxonomy" id="2338552"/>
    <lineage>
        <taxon>Bacteria</taxon>
        <taxon>Pseudomonadati</taxon>
        <taxon>Pseudomonadota</taxon>
        <taxon>Gammaproteobacteria</taxon>
        <taxon>Alteromonadales</taxon>
        <taxon>Shewanellaceae</taxon>
        <taxon>Parashewanella</taxon>
    </lineage>
</organism>
<comment type="caution">
    <text evidence="7">Lacks conserved residue(s) required for the propagation of feature annotation.</text>
</comment>
<protein>
    <recommendedName>
        <fullName evidence="7">Small-conductance mechanosensitive channel</fullName>
    </recommendedName>
</protein>
<dbReference type="Gene3D" id="3.30.70.100">
    <property type="match status" value="1"/>
</dbReference>
<dbReference type="Proteomes" id="UP000281474">
    <property type="component" value="Unassembled WGS sequence"/>
</dbReference>
<dbReference type="SUPFAM" id="SSF50182">
    <property type="entry name" value="Sm-like ribonucleoproteins"/>
    <property type="match status" value="1"/>
</dbReference>
<feature type="transmembrane region" description="Helical" evidence="7">
    <location>
        <begin position="37"/>
        <end position="55"/>
    </location>
</feature>
<dbReference type="EMBL" id="QZEI01000051">
    <property type="protein sequence ID" value="RLV58880.1"/>
    <property type="molecule type" value="Genomic_DNA"/>
</dbReference>
<dbReference type="SUPFAM" id="SSF82689">
    <property type="entry name" value="Mechanosensitive channel protein MscS (YggB), C-terminal domain"/>
    <property type="match status" value="1"/>
</dbReference>
<evidence type="ECO:0000259" key="10">
    <source>
        <dbReference type="Pfam" id="PF21088"/>
    </source>
</evidence>
<dbReference type="InterPro" id="IPR045275">
    <property type="entry name" value="MscS_archaea/bacteria_type"/>
</dbReference>
<name>A0A3L8PU73_9GAMM</name>
<dbReference type="PANTHER" id="PTHR30221">
    <property type="entry name" value="SMALL-CONDUCTANCE MECHANOSENSITIVE CHANNEL"/>
    <property type="match status" value="1"/>
</dbReference>
<dbReference type="Gene3D" id="2.30.30.60">
    <property type="match status" value="1"/>
</dbReference>
<feature type="non-terminal residue" evidence="11">
    <location>
        <position position="1"/>
    </location>
</feature>
<dbReference type="Pfam" id="PF21082">
    <property type="entry name" value="MS_channel_3rd"/>
    <property type="match status" value="1"/>
</dbReference>
<evidence type="ECO:0000256" key="5">
    <source>
        <dbReference type="ARBA" id="ARBA00022989"/>
    </source>
</evidence>
<evidence type="ECO:0000313" key="12">
    <source>
        <dbReference type="Proteomes" id="UP000281474"/>
    </source>
</evidence>
<evidence type="ECO:0000313" key="11">
    <source>
        <dbReference type="EMBL" id="RLV58880.1"/>
    </source>
</evidence>
<evidence type="ECO:0000256" key="6">
    <source>
        <dbReference type="ARBA" id="ARBA00023136"/>
    </source>
</evidence>
<keyword evidence="6 7" id="KW-0472">Membrane</keyword>
<comment type="subcellular location">
    <subcellularLocation>
        <location evidence="7">Cell inner membrane</location>
        <topology evidence="7">Multi-pass membrane protein</topology>
    </subcellularLocation>
    <subcellularLocation>
        <location evidence="1">Cell membrane</location>
        <topology evidence="1">Multi-pass membrane protein</topology>
    </subcellularLocation>
</comment>
<dbReference type="SUPFAM" id="SSF82861">
    <property type="entry name" value="Mechanosensitive channel protein MscS (YggB), transmembrane region"/>
    <property type="match status" value="1"/>
</dbReference>
<dbReference type="InterPro" id="IPR049278">
    <property type="entry name" value="MS_channel_C"/>
</dbReference>
<comment type="caution">
    <text evidence="11">The sequence shown here is derived from an EMBL/GenBank/DDBJ whole genome shotgun (WGS) entry which is preliminary data.</text>
</comment>
<dbReference type="GO" id="GO:0008381">
    <property type="term" value="F:mechanosensitive monoatomic ion channel activity"/>
    <property type="evidence" value="ECO:0007669"/>
    <property type="project" value="InterPro"/>
</dbReference>
<dbReference type="InterPro" id="IPR023408">
    <property type="entry name" value="MscS_beta-dom_sf"/>
</dbReference>
<feature type="domain" description="Mechanosensitive ion channel transmembrane helices 2/3" evidence="10">
    <location>
        <begin position="20"/>
        <end position="56"/>
    </location>
</feature>
<dbReference type="InterPro" id="IPR006685">
    <property type="entry name" value="MscS_channel_2nd"/>
</dbReference>
<keyword evidence="3" id="KW-1003">Cell membrane</keyword>
<dbReference type="AlphaFoldDB" id="A0A3L8PU73"/>
<evidence type="ECO:0000259" key="8">
    <source>
        <dbReference type="Pfam" id="PF00924"/>
    </source>
</evidence>
<gene>
    <name evidence="11" type="ORF">D5018_14830</name>
</gene>
<evidence type="ECO:0000256" key="3">
    <source>
        <dbReference type="ARBA" id="ARBA00022475"/>
    </source>
</evidence>
<dbReference type="PANTHER" id="PTHR30221:SF1">
    <property type="entry name" value="SMALL-CONDUCTANCE MECHANOSENSITIVE CHANNEL"/>
    <property type="match status" value="1"/>
</dbReference>
<dbReference type="RefSeq" id="WP_121839782.1">
    <property type="nucleotide sequence ID" value="NZ_ML014800.1"/>
</dbReference>
<dbReference type="Pfam" id="PF00924">
    <property type="entry name" value="MS_channel_2nd"/>
    <property type="match status" value="1"/>
</dbReference>
<keyword evidence="7" id="KW-0813">Transport</keyword>
<evidence type="ECO:0000256" key="1">
    <source>
        <dbReference type="ARBA" id="ARBA00004651"/>
    </source>
</evidence>
<keyword evidence="4 7" id="KW-0812">Transmembrane</keyword>